<dbReference type="InterPro" id="IPR010721">
    <property type="entry name" value="UstE-like"/>
</dbReference>
<name>A0A090M6J6_OSTTA</name>
<keyword evidence="3" id="KW-1185">Reference proteome</keyword>
<keyword evidence="1" id="KW-0472">Membrane</keyword>
<dbReference type="Pfam" id="PF06966">
    <property type="entry name" value="DUF1295"/>
    <property type="match status" value="1"/>
</dbReference>
<keyword evidence="1" id="KW-0812">Transmembrane</keyword>
<proteinExistence type="predicted"/>
<dbReference type="RefSeq" id="XP_022838874.1">
    <property type="nucleotide sequence ID" value="XM_022984625.1"/>
</dbReference>
<dbReference type="GO" id="GO:0016020">
    <property type="term" value="C:membrane"/>
    <property type="evidence" value="ECO:0007669"/>
    <property type="project" value="TreeGrafter"/>
</dbReference>
<dbReference type="InParanoid" id="A0A090M6J6"/>
<feature type="transmembrane region" description="Helical" evidence="1">
    <location>
        <begin position="168"/>
        <end position="187"/>
    </location>
</feature>
<dbReference type="KEGG" id="ota:OT_ostta04g05120"/>
<organism evidence="2 3">
    <name type="scientific">Ostreococcus tauri</name>
    <name type="common">Marine green alga</name>
    <dbReference type="NCBI Taxonomy" id="70448"/>
    <lineage>
        <taxon>Eukaryota</taxon>
        <taxon>Viridiplantae</taxon>
        <taxon>Chlorophyta</taxon>
        <taxon>Mamiellophyceae</taxon>
        <taxon>Mamiellales</taxon>
        <taxon>Bathycoccaceae</taxon>
        <taxon>Ostreococcus</taxon>
    </lineage>
</organism>
<accession>A0A090M6J6</accession>
<dbReference type="Proteomes" id="UP000009170">
    <property type="component" value="Unassembled WGS sequence"/>
</dbReference>
<dbReference type="EMBL" id="CAID01000004">
    <property type="protein sequence ID" value="CEF97759.1"/>
    <property type="molecule type" value="Genomic_DNA"/>
</dbReference>
<keyword evidence="1" id="KW-1133">Transmembrane helix</keyword>
<dbReference type="OrthoDB" id="201504at2759"/>
<evidence type="ECO:0000313" key="3">
    <source>
        <dbReference type="Proteomes" id="UP000009170"/>
    </source>
</evidence>
<evidence type="ECO:0008006" key="4">
    <source>
        <dbReference type="Google" id="ProtNLM"/>
    </source>
</evidence>
<reference evidence="2 3" key="2">
    <citation type="journal article" date="2014" name="BMC Genomics">
        <title>An improved genome of the model marine alga Ostreococcus tauri unfolds by assessing Illumina de novo assemblies.</title>
        <authorList>
            <person name="Blanc-Mathieu R."/>
            <person name="Verhelst B."/>
            <person name="Derelle E."/>
            <person name="Rombauts S."/>
            <person name="Bouget F.Y."/>
            <person name="Carre I."/>
            <person name="Chateau A."/>
            <person name="Eyre-Walker A."/>
            <person name="Grimsley N."/>
            <person name="Moreau H."/>
            <person name="Piegu B."/>
            <person name="Rivals E."/>
            <person name="Schackwitz W."/>
            <person name="Van de Peer Y."/>
            <person name="Piganeau G."/>
        </authorList>
    </citation>
    <scope>NUCLEOTIDE SEQUENCE [LARGE SCALE GENOMIC DNA]</scope>
    <source>
        <strain evidence="3">OTTH 0595 / CCAP 157/2 / RCC745</strain>
    </source>
</reference>
<dbReference type="PANTHER" id="PTHR32251:SF23">
    <property type="entry name" value="3-OXO-5-ALPHA-STEROID 4-DEHYDROGENASE (DUF1295)"/>
    <property type="match status" value="1"/>
</dbReference>
<dbReference type="PANTHER" id="PTHR32251">
    <property type="entry name" value="3-OXO-5-ALPHA-STEROID 4-DEHYDROGENASE"/>
    <property type="match status" value="1"/>
</dbReference>
<comment type="caution">
    <text evidence="2">The sequence shown here is derived from an EMBL/GenBank/DDBJ whole genome shotgun (WGS) entry which is preliminary data.</text>
</comment>
<dbReference type="AlphaFoldDB" id="A0A090M6J6"/>
<dbReference type="Gene3D" id="1.20.120.1630">
    <property type="match status" value="1"/>
</dbReference>
<evidence type="ECO:0000313" key="2">
    <source>
        <dbReference type="EMBL" id="CEF97759.1"/>
    </source>
</evidence>
<feature type="transmembrane region" description="Helical" evidence="1">
    <location>
        <begin position="33"/>
        <end position="51"/>
    </location>
</feature>
<evidence type="ECO:0000256" key="1">
    <source>
        <dbReference type="SAM" id="Phobius"/>
    </source>
</evidence>
<feature type="transmembrane region" description="Helical" evidence="1">
    <location>
        <begin position="133"/>
        <end position="156"/>
    </location>
</feature>
<dbReference type="GeneID" id="34945793"/>
<feature type="transmembrane region" description="Helical" evidence="1">
    <location>
        <begin position="254"/>
        <end position="274"/>
    </location>
</feature>
<reference evidence="3" key="1">
    <citation type="journal article" date="2006" name="Proc. Natl. Acad. Sci. U.S.A.">
        <title>Genome analysis of the smallest free-living eukaryote Ostreococcus tauri unveils many unique features.</title>
        <authorList>
            <person name="Derelle E."/>
            <person name="Ferraz C."/>
            <person name="Rombauts S."/>
            <person name="Rouze P."/>
            <person name="Worden A.Z."/>
            <person name="Robbens S."/>
            <person name="Partensky F."/>
            <person name="Degroeve S."/>
            <person name="Echeynie S."/>
            <person name="Cooke R."/>
            <person name="Saeys Y."/>
            <person name="Wuyts J."/>
            <person name="Jabbari K."/>
            <person name="Bowler C."/>
            <person name="Panaud O."/>
            <person name="Piegu B."/>
            <person name="Ball S.G."/>
            <person name="Ral J.-P."/>
            <person name="Bouget F.-Y."/>
            <person name="Piganeau G."/>
            <person name="De Baets B."/>
            <person name="Picard A."/>
            <person name="Delseny M."/>
            <person name="Demaille J."/>
            <person name="Van de Peer Y."/>
            <person name="Moreau H."/>
        </authorList>
    </citation>
    <scope>NUCLEOTIDE SEQUENCE [LARGE SCALE GENOMIC DNA]</scope>
    <source>
        <strain evidence="3">OTTH 0595 / CCAP 157/2 / RCC745</strain>
    </source>
</reference>
<dbReference type="FunCoup" id="A0A090M6J6">
    <property type="interactions" value="125"/>
</dbReference>
<protein>
    <recommendedName>
        <fullName evidence="4">Steroid 5-alpha reductase C-terminal domain-containing protein</fullName>
    </recommendedName>
</protein>
<gene>
    <name evidence="2" type="ORF">OT_ostta04g05120</name>
</gene>
<sequence>MMIISTLVALWTEILTPLGIAIGVKVSPSRADALVLTECASFATYSLIMSWMYNSYSFVDQLWSLTPIAYVVTWLAHDRSNVRLRVMCGMTLIWGVRLTYNFARKGGYSGEEDYRWAVLRENKILKNPMVWQLFNVSFISFYQHALLMLIALPAGAAARSKEAFDLRGVDGAAVALWTIAFVIEVVADEQQWRFQRSKRGKARKVKRWRDDYKRGFLTHGLFSLSRHPNFWAEQTLWVAFSWFAAASSKTKELFTPWITGAVLLILLFQGSTAFTESITAKKYPEYAAYQQCTSRLMPFPRRRSLPPPKDQ</sequence>